<dbReference type="Proteomes" id="UP000199392">
    <property type="component" value="Unassembled WGS sequence"/>
</dbReference>
<organism evidence="2 3">
    <name type="scientific">Alloyangia pacifica</name>
    <dbReference type="NCBI Taxonomy" id="311180"/>
    <lineage>
        <taxon>Bacteria</taxon>
        <taxon>Pseudomonadati</taxon>
        <taxon>Pseudomonadota</taxon>
        <taxon>Alphaproteobacteria</taxon>
        <taxon>Rhodobacterales</taxon>
        <taxon>Roseobacteraceae</taxon>
        <taxon>Alloyangia</taxon>
    </lineage>
</organism>
<sequence>MAHGPATPDPGKKWGWMLALGIILILGGIGALVHPFAASMTVLTISAIAFVIAGALQLWIAFNDHASTGARIAEAVLGLLVLAFGVFLLANPARGLVSLTWLIAAFFLALGVARIAIGFSIRERSGWAWLVFAGLVSVVLGGLIMATLPGSAMGLLGIFLGIDLLSSGIGATLIALHMRSH</sequence>
<protein>
    <submittedName>
        <fullName evidence="2">Uncharacterized membrane protein HdeD, DUF308 family</fullName>
    </submittedName>
</protein>
<proteinExistence type="predicted"/>
<keyword evidence="1" id="KW-0812">Transmembrane</keyword>
<keyword evidence="1" id="KW-1133">Transmembrane helix</keyword>
<feature type="transmembrane region" description="Helical" evidence="1">
    <location>
        <begin position="72"/>
        <end position="90"/>
    </location>
</feature>
<dbReference type="PANTHER" id="PTHR34989:SF1">
    <property type="entry name" value="PROTEIN HDED"/>
    <property type="match status" value="1"/>
</dbReference>
<dbReference type="RefSeq" id="WP_092427892.1">
    <property type="nucleotide sequence ID" value="NZ_FNCL01000010.1"/>
</dbReference>
<dbReference type="STRING" id="311180.SAMN04488050_11048"/>
<evidence type="ECO:0000313" key="2">
    <source>
        <dbReference type="EMBL" id="SFT09791.1"/>
    </source>
</evidence>
<feature type="transmembrane region" description="Helical" evidence="1">
    <location>
        <begin position="40"/>
        <end position="60"/>
    </location>
</feature>
<dbReference type="PANTHER" id="PTHR34989">
    <property type="entry name" value="PROTEIN HDED"/>
    <property type="match status" value="1"/>
</dbReference>
<accession>A0A1I6V7W5</accession>
<dbReference type="OrthoDB" id="9815400at2"/>
<name>A0A1I6V7W5_9RHOB</name>
<feature type="transmembrane region" description="Helical" evidence="1">
    <location>
        <begin position="154"/>
        <end position="176"/>
    </location>
</feature>
<feature type="transmembrane region" description="Helical" evidence="1">
    <location>
        <begin position="96"/>
        <end position="117"/>
    </location>
</feature>
<evidence type="ECO:0000256" key="1">
    <source>
        <dbReference type="SAM" id="Phobius"/>
    </source>
</evidence>
<dbReference type="InterPro" id="IPR005325">
    <property type="entry name" value="DUF308_memb"/>
</dbReference>
<dbReference type="Pfam" id="PF03729">
    <property type="entry name" value="DUF308"/>
    <property type="match status" value="1"/>
</dbReference>
<feature type="transmembrane region" description="Helical" evidence="1">
    <location>
        <begin position="14"/>
        <end position="34"/>
    </location>
</feature>
<dbReference type="EMBL" id="FOZW01000010">
    <property type="protein sequence ID" value="SFT09791.1"/>
    <property type="molecule type" value="Genomic_DNA"/>
</dbReference>
<dbReference type="GO" id="GO:0005886">
    <property type="term" value="C:plasma membrane"/>
    <property type="evidence" value="ECO:0007669"/>
    <property type="project" value="TreeGrafter"/>
</dbReference>
<feature type="transmembrane region" description="Helical" evidence="1">
    <location>
        <begin position="129"/>
        <end position="148"/>
    </location>
</feature>
<dbReference type="AlphaFoldDB" id="A0A1I6V7W5"/>
<gene>
    <name evidence="2" type="ORF">SAMN04488050_11048</name>
</gene>
<reference evidence="3" key="1">
    <citation type="submission" date="2016-10" db="EMBL/GenBank/DDBJ databases">
        <authorList>
            <person name="Varghese N."/>
            <person name="Submissions S."/>
        </authorList>
    </citation>
    <scope>NUCLEOTIDE SEQUENCE [LARGE SCALE GENOMIC DNA]</scope>
    <source>
        <strain evidence="3">DSM 26894</strain>
    </source>
</reference>
<evidence type="ECO:0000313" key="3">
    <source>
        <dbReference type="Proteomes" id="UP000199392"/>
    </source>
</evidence>
<dbReference type="InterPro" id="IPR052712">
    <property type="entry name" value="Acid_resist_chaperone_HdeD"/>
</dbReference>
<keyword evidence="1" id="KW-0472">Membrane</keyword>
<keyword evidence="3" id="KW-1185">Reference proteome</keyword>